<evidence type="ECO:0000313" key="1">
    <source>
        <dbReference type="EMBL" id="MDQ0253518.1"/>
    </source>
</evidence>
<keyword evidence="2" id="KW-1185">Reference proteome</keyword>
<reference evidence="1 2" key="1">
    <citation type="submission" date="2023-07" db="EMBL/GenBank/DDBJ databases">
        <title>Genomic Encyclopedia of Type Strains, Phase IV (KMG-IV): sequencing the most valuable type-strain genomes for metagenomic binning, comparative biology and taxonomic classification.</title>
        <authorList>
            <person name="Goeker M."/>
        </authorList>
    </citation>
    <scope>NUCLEOTIDE SEQUENCE [LARGE SCALE GENOMIC DNA]</scope>
    <source>
        <strain evidence="1 2">DSM 9768</strain>
    </source>
</reference>
<accession>A0ABT9ZQK3</accession>
<protein>
    <submittedName>
        <fullName evidence="1">Uncharacterized protein</fullName>
    </submittedName>
</protein>
<dbReference type="EMBL" id="JAUSUG010000002">
    <property type="protein sequence ID" value="MDQ0253518.1"/>
    <property type="molecule type" value="Genomic_DNA"/>
</dbReference>
<name>A0ABT9ZQK3_9BACI</name>
<dbReference type="Proteomes" id="UP001230005">
    <property type="component" value="Unassembled WGS sequence"/>
</dbReference>
<sequence length="30" mass="3388">MKNIKRLSEEEIKVILRAARDKGTGSTSQK</sequence>
<proteinExistence type="predicted"/>
<gene>
    <name evidence="1" type="ORF">J2S74_000890</name>
</gene>
<evidence type="ECO:0000313" key="2">
    <source>
        <dbReference type="Proteomes" id="UP001230005"/>
    </source>
</evidence>
<comment type="caution">
    <text evidence="1">The sequence shown here is derived from an EMBL/GenBank/DDBJ whole genome shotgun (WGS) entry which is preliminary data.</text>
</comment>
<organism evidence="1 2">
    <name type="scientific">Evansella vedderi</name>
    <dbReference type="NCBI Taxonomy" id="38282"/>
    <lineage>
        <taxon>Bacteria</taxon>
        <taxon>Bacillati</taxon>
        <taxon>Bacillota</taxon>
        <taxon>Bacilli</taxon>
        <taxon>Bacillales</taxon>
        <taxon>Bacillaceae</taxon>
        <taxon>Evansella</taxon>
    </lineage>
</organism>